<dbReference type="InterPro" id="IPR000322">
    <property type="entry name" value="Glyco_hydro_31_TIM"/>
</dbReference>
<feature type="region of interest" description="Disordered" evidence="10">
    <location>
        <begin position="238"/>
        <end position="268"/>
    </location>
</feature>
<feature type="domain" description="DUF5110" evidence="13">
    <location>
        <begin position="959"/>
        <end position="1000"/>
    </location>
</feature>
<keyword evidence="6" id="KW-0256">Endoplasmic reticulum</keyword>
<dbReference type="STRING" id="1037660.A0A066W348"/>
<dbReference type="CDD" id="cd14752">
    <property type="entry name" value="GH31_N"/>
    <property type="match status" value="1"/>
</dbReference>
<comment type="caution">
    <text evidence="15">The sequence shown here is derived from an EMBL/GenBank/DDBJ whole genome shotgun (WGS) entry which is preliminary data.</text>
</comment>
<evidence type="ECO:0000259" key="12">
    <source>
        <dbReference type="Pfam" id="PF13802"/>
    </source>
</evidence>
<reference evidence="15 16" key="1">
    <citation type="submission" date="2014-05" db="EMBL/GenBank/DDBJ databases">
        <title>Draft genome sequence of a rare smut relative, Tilletiaria anomala UBC 951.</title>
        <authorList>
            <consortium name="DOE Joint Genome Institute"/>
            <person name="Toome M."/>
            <person name="Kuo A."/>
            <person name="Henrissat B."/>
            <person name="Lipzen A."/>
            <person name="Tritt A."/>
            <person name="Yoshinaga Y."/>
            <person name="Zane M."/>
            <person name="Barry K."/>
            <person name="Grigoriev I.V."/>
            <person name="Spatafora J.W."/>
            <person name="Aimea M.C."/>
        </authorList>
    </citation>
    <scope>NUCLEOTIDE SEQUENCE [LARGE SCALE GENOMIC DNA]</scope>
    <source>
        <strain evidence="15 16">UBC 951</strain>
    </source>
</reference>
<keyword evidence="4" id="KW-0732">Signal</keyword>
<dbReference type="InterPro" id="IPR025887">
    <property type="entry name" value="Glyco_hydro_31_N_dom"/>
</dbReference>
<evidence type="ECO:0000256" key="1">
    <source>
        <dbReference type="ARBA" id="ARBA00004240"/>
    </source>
</evidence>
<feature type="domain" description="Glycosyl hydrolase family 31 C-terminal" evidence="14">
    <location>
        <begin position="825"/>
        <end position="917"/>
    </location>
</feature>
<comment type="similarity">
    <text evidence="3">Belongs to the glycosyl hydrolase 31 family.</text>
</comment>
<evidence type="ECO:0000256" key="8">
    <source>
        <dbReference type="ARBA" id="ARBA00023295"/>
    </source>
</evidence>
<evidence type="ECO:0000313" key="16">
    <source>
        <dbReference type="Proteomes" id="UP000027361"/>
    </source>
</evidence>
<dbReference type="Gene3D" id="2.60.40.1180">
    <property type="entry name" value="Golgi alpha-mannosidase II"/>
    <property type="match status" value="2"/>
</dbReference>
<evidence type="ECO:0000256" key="4">
    <source>
        <dbReference type="ARBA" id="ARBA00022729"/>
    </source>
</evidence>
<dbReference type="OrthoDB" id="3237269at2759"/>
<gene>
    <name evidence="15" type="ORF">K437DRAFT_273768</name>
</gene>
<dbReference type="SUPFAM" id="SSF74650">
    <property type="entry name" value="Galactose mutarotase-like"/>
    <property type="match status" value="1"/>
</dbReference>
<dbReference type="Gene3D" id="2.60.40.1760">
    <property type="entry name" value="glycosyl hydrolase (family 31)"/>
    <property type="match status" value="1"/>
</dbReference>
<feature type="domain" description="Glycoside hydrolase family 31 N-terminal" evidence="12">
    <location>
        <begin position="125"/>
        <end position="408"/>
    </location>
</feature>
<dbReference type="Proteomes" id="UP000027361">
    <property type="component" value="Unassembled WGS sequence"/>
</dbReference>
<accession>A0A066W348</accession>
<dbReference type="GO" id="GO:0006491">
    <property type="term" value="P:N-glycan processing"/>
    <property type="evidence" value="ECO:0007669"/>
    <property type="project" value="TreeGrafter"/>
</dbReference>
<dbReference type="InParanoid" id="A0A066W348"/>
<dbReference type="CDD" id="cd06603">
    <property type="entry name" value="GH31_GANC_GANAB_alpha"/>
    <property type="match status" value="1"/>
</dbReference>
<dbReference type="GO" id="GO:0030246">
    <property type="term" value="F:carbohydrate binding"/>
    <property type="evidence" value="ECO:0007669"/>
    <property type="project" value="InterPro"/>
</dbReference>
<dbReference type="PANTHER" id="PTHR22762">
    <property type="entry name" value="ALPHA-GLUCOSIDASE"/>
    <property type="match status" value="1"/>
</dbReference>
<evidence type="ECO:0000256" key="7">
    <source>
        <dbReference type="ARBA" id="ARBA00023180"/>
    </source>
</evidence>
<dbReference type="InterPro" id="IPR011013">
    <property type="entry name" value="Gal_mutarotase_sf_dom"/>
</dbReference>
<protein>
    <recommendedName>
        <fullName evidence="9">Glucosidase II subunit alpha</fullName>
    </recommendedName>
</protein>
<keyword evidence="8" id="KW-0326">Glycosidase</keyword>
<dbReference type="Gene3D" id="3.20.20.80">
    <property type="entry name" value="Glycosidases"/>
    <property type="match status" value="2"/>
</dbReference>
<dbReference type="InterPro" id="IPR048395">
    <property type="entry name" value="Glyco_hydro_31_C"/>
</dbReference>
<evidence type="ECO:0000313" key="15">
    <source>
        <dbReference type="EMBL" id="KDN46968.1"/>
    </source>
</evidence>
<dbReference type="EMBL" id="JMSN01000032">
    <property type="protein sequence ID" value="KDN46968.1"/>
    <property type="molecule type" value="Genomic_DNA"/>
</dbReference>
<dbReference type="GO" id="GO:0090599">
    <property type="term" value="F:alpha-glucosidase activity"/>
    <property type="evidence" value="ECO:0007669"/>
    <property type="project" value="TreeGrafter"/>
</dbReference>
<evidence type="ECO:0000256" key="6">
    <source>
        <dbReference type="ARBA" id="ARBA00022824"/>
    </source>
</evidence>
<keyword evidence="16" id="KW-1185">Reference proteome</keyword>
<evidence type="ECO:0000256" key="2">
    <source>
        <dbReference type="ARBA" id="ARBA00004833"/>
    </source>
</evidence>
<dbReference type="SUPFAM" id="SSF51445">
    <property type="entry name" value="(Trans)glycosidases"/>
    <property type="match status" value="1"/>
</dbReference>
<dbReference type="Pfam" id="PF21365">
    <property type="entry name" value="Glyco_hydro_31_3rd"/>
    <property type="match status" value="1"/>
</dbReference>
<dbReference type="InterPro" id="IPR033403">
    <property type="entry name" value="DUF5110"/>
</dbReference>
<dbReference type="GO" id="GO:0017177">
    <property type="term" value="C:glucosidase II complex"/>
    <property type="evidence" value="ECO:0007669"/>
    <property type="project" value="TreeGrafter"/>
</dbReference>
<feature type="domain" description="Glycoside hydrolase family 31 TIM barrel" evidence="11">
    <location>
        <begin position="468"/>
        <end position="817"/>
    </location>
</feature>
<dbReference type="FunCoup" id="A0A066W348">
    <property type="interactions" value="400"/>
</dbReference>
<comment type="pathway">
    <text evidence="2">Glycan metabolism; N-glycan metabolism.</text>
</comment>
<dbReference type="OMA" id="HWALGYH"/>
<keyword evidence="7" id="KW-0325">Glycoprotein</keyword>
<evidence type="ECO:0000259" key="13">
    <source>
        <dbReference type="Pfam" id="PF17137"/>
    </source>
</evidence>
<sequence>MALFRGTRRSLAKGRAITGTTTLTLLTVFLLTALALVPTPTAAVRHHEFKTCSQSSFCRRLRRLSSYVASFSSEKQGNGRDFPSPYSLSTALPLLPEHMSFNMTSSTLKARIFSALYPDEAVFELQLRVHADGTARVRVDDAPGIETHNGWKRYDEAPLWTFENAPEPAALGTVQISQPRPGVTALQWHGIANASDRQEPPTFMAEVQHAPFKVTFLRDGAPQIVLNDRALLHMEHFRPKPDSLPSIQPPSSNDDEKGEQGESDGEDVKLVIQNSKRDVLLSRGYAASDAEKWKGFEVEDEGEWEETFSGRLDTKPKGPEAISLDISFIGYSNVYGIPEHASPLALRSTHGKAEEDYKDPYRLFNLDVFEYEHDSPMSLYGAIPVMHAQKKDEAVSVFWLNAAETWIDIQRDVPSAFAHGSKGAGKAGSSDTQTHWMSESGVLDLLVYLEPAPSTNLALFTAHTGRTALPQLFALGYHQCRWNYLSTADVLQVNERFDKEDIPMDVMWLDIEYSKDHMYGVWNLATFPTPEKMLEGLDAVGRKLVIIIDPHLKRTRDYFLYAEAQDHSVLVQNGPVAAPATRGGEGGGTGEYEGWCWSGSASWLDMFHPSSWQWYKDVYKLPAGGAGGIQANARNLHIWNDMNEPSVFNGPEITCPKDVVHYGGWENRDLHNINGVLFHNNTAQALVERELATGGERRRPFVLSRSFWAGSQRFGAVWTGDNLGDWEHLAISVPMMLSVSLGGMSFVGSDVGGFFGNPSPEMLVRWYQSGIFMPFFRAHAHIDTKRREPYLLDEPLRSHVRDLIKLRYKHLPVWYTAFKESAASGLPVIRPQYLVFPGDTKGFDVDDQYYIGDSGLLVKPPVEEKQENVQIYIADDQPYYHYFSHGVYYPGAGGKYITVPAPLDGTAPLLHQGGSILPIRERERRSAELGSKDPITLIVALGKPASSAQGKAQSQNERATGVLYLDDGQTYEHERGSFIWRRFSWRTDAAQGTHVLAATDESVRRGASSAPHAANAFAQAIKDVRVERIVVLGLEKEPRSIRLVRGGGSNGDGDAAQRSIQWKWSRGATASSGKKLSSLLGDSESKASELVIKDPGALITEDFVIELQ</sequence>
<dbReference type="GO" id="GO:0005975">
    <property type="term" value="P:carbohydrate metabolic process"/>
    <property type="evidence" value="ECO:0007669"/>
    <property type="project" value="InterPro"/>
</dbReference>
<dbReference type="Pfam" id="PF13802">
    <property type="entry name" value="Gal_mutarotas_2"/>
    <property type="match status" value="1"/>
</dbReference>
<evidence type="ECO:0000256" key="5">
    <source>
        <dbReference type="ARBA" id="ARBA00022801"/>
    </source>
</evidence>
<keyword evidence="5 15" id="KW-0378">Hydrolase</keyword>
<dbReference type="Pfam" id="PF17137">
    <property type="entry name" value="DUF5110"/>
    <property type="match status" value="1"/>
</dbReference>
<comment type="subcellular location">
    <subcellularLocation>
        <location evidence="1">Endoplasmic reticulum</location>
    </subcellularLocation>
</comment>
<proteinExistence type="inferred from homology"/>
<evidence type="ECO:0000259" key="14">
    <source>
        <dbReference type="Pfam" id="PF21365"/>
    </source>
</evidence>
<dbReference type="InterPro" id="IPR017853">
    <property type="entry name" value="GH"/>
</dbReference>
<evidence type="ECO:0000256" key="9">
    <source>
        <dbReference type="ARBA" id="ARBA00042895"/>
    </source>
</evidence>
<dbReference type="SUPFAM" id="SSF51011">
    <property type="entry name" value="Glycosyl hydrolase domain"/>
    <property type="match status" value="1"/>
</dbReference>
<dbReference type="AlphaFoldDB" id="A0A066W348"/>
<evidence type="ECO:0000256" key="10">
    <source>
        <dbReference type="SAM" id="MobiDB-lite"/>
    </source>
</evidence>
<dbReference type="Pfam" id="PF01055">
    <property type="entry name" value="Glyco_hydro_31_2nd"/>
    <property type="match status" value="1"/>
</dbReference>
<dbReference type="InterPro" id="IPR013780">
    <property type="entry name" value="Glyco_hydro_b"/>
</dbReference>
<dbReference type="PANTHER" id="PTHR22762:SF54">
    <property type="entry name" value="BCDNA.GH04962"/>
    <property type="match status" value="1"/>
</dbReference>
<evidence type="ECO:0000259" key="11">
    <source>
        <dbReference type="Pfam" id="PF01055"/>
    </source>
</evidence>
<dbReference type="RefSeq" id="XP_013243704.1">
    <property type="nucleotide sequence ID" value="XM_013388250.1"/>
</dbReference>
<name>A0A066W348_TILAU</name>
<organism evidence="15 16">
    <name type="scientific">Tilletiaria anomala (strain ATCC 24038 / CBS 436.72 / UBC 951)</name>
    <dbReference type="NCBI Taxonomy" id="1037660"/>
    <lineage>
        <taxon>Eukaryota</taxon>
        <taxon>Fungi</taxon>
        <taxon>Dikarya</taxon>
        <taxon>Basidiomycota</taxon>
        <taxon>Ustilaginomycotina</taxon>
        <taxon>Exobasidiomycetes</taxon>
        <taxon>Georgefischeriales</taxon>
        <taxon>Tilletiariaceae</taxon>
        <taxon>Tilletiaria</taxon>
    </lineage>
</organism>
<dbReference type="GeneID" id="25266476"/>
<evidence type="ECO:0000256" key="3">
    <source>
        <dbReference type="ARBA" id="ARBA00007806"/>
    </source>
</evidence>
<dbReference type="HOGENOM" id="CLU_000631_7_0_1"/>